<name>A0A7W4YHA3_9MICO</name>
<evidence type="ECO:0000313" key="2">
    <source>
        <dbReference type="EMBL" id="MBB2959598.1"/>
    </source>
</evidence>
<evidence type="ECO:0000313" key="3">
    <source>
        <dbReference type="Proteomes" id="UP000545286"/>
    </source>
</evidence>
<evidence type="ECO:0000256" key="1">
    <source>
        <dbReference type="SAM" id="Phobius"/>
    </source>
</evidence>
<proteinExistence type="predicted"/>
<dbReference type="AlphaFoldDB" id="A0A7W4YHA3"/>
<feature type="transmembrane region" description="Helical" evidence="1">
    <location>
        <begin position="16"/>
        <end position="41"/>
    </location>
</feature>
<organism evidence="2 3">
    <name type="scientific">Pseudoclavibacter helvolus</name>
    <dbReference type="NCBI Taxonomy" id="255205"/>
    <lineage>
        <taxon>Bacteria</taxon>
        <taxon>Bacillati</taxon>
        <taxon>Actinomycetota</taxon>
        <taxon>Actinomycetes</taxon>
        <taxon>Micrococcales</taxon>
        <taxon>Microbacteriaceae</taxon>
        <taxon>Pseudoclavibacter</taxon>
    </lineage>
</organism>
<accession>A0A7W4YHA3</accession>
<dbReference type="Proteomes" id="UP000545286">
    <property type="component" value="Unassembled WGS sequence"/>
</dbReference>
<keyword evidence="1" id="KW-0472">Membrane</keyword>
<reference evidence="2 3" key="1">
    <citation type="submission" date="2020-08" db="EMBL/GenBank/DDBJ databases">
        <title>Sequencing the genomes of 1000 actinobacteria strains.</title>
        <authorList>
            <person name="Klenk H.-P."/>
        </authorList>
    </citation>
    <scope>NUCLEOTIDE SEQUENCE [LARGE SCALE GENOMIC DNA]</scope>
    <source>
        <strain evidence="2 3">DSM 20419</strain>
    </source>
</reference>
<dbReference type="EMBL" id="JACHWJ010000012">
    <property type="protein sequence ID" value="MBB2959598.1"/>
    <property type="molecule type" value="Genomic_DNA"/>
</dbReference>
<keyword evidence="1" id="KW-0812">Transmembrane</keyword>
<gene>
    <name evidence="2" type="ORF">FHX72_003767</name>
</gene>
<keyword evidence="1" id="KW-1133">Transmembrane helix</keyword>
<sequence>MVNLLPELLGKVDPTALLVILTGLALILIALVAAIVLGVLFGRSGVPAKRVVAILRAIGDMLARVPRR</sequence>
<keyword evidence="3" id="KW-1185">Reference proteome</keyword>
<protein>
    <submittedName>
        <fullName evidence="2">ABC-type proline/glycine betaine transport system permease subunit</fullName>
    </submittedName>
</protein>
<dbReference type="RefSeq" id="WP_183626982.1">
    <property type="nucleotide sequence ID" value="NZ_JACHWJ010000012.1"/>
</dbReference>
<comment type="caution">
    <text evidence="2">The sequence shown here is derived from an EMBL/GenBank/DDBJ whole genome shotgun (WGS) entry which is preliminary data.</text>
</comment>